<dbReference type="AlphaFoldDB" id="A0A834G8M5"/>
<accession>A0A834G8M5</accession>
<evidence type="ECO:0000313" key="2">
    <source>
        <dbReference type="Proteomes" id="UP000626092"/>
    </source>
</evidence>
<keyword evidence="2" id="KW-1185">Reference proteome</keyword>
<organism evidence="1 2">
    <name type="scientific">Rhododendron simsii</name>
    <name type="common">Sims's rhododendron</name>
    <dbReference type="NCBI Taxonomy" id="118357"/>
    <lineage>
        <taxon>Eukaryota</taxon>
        <taxon>Viridiplantae</taxon>
        <taxon>Streptophyta</taxon>
        <taxon>Embryophyta</taxon>
        <taxon>Tracheophyta</taxon>
        <taxon>Spermatophyta</taxon>
        <taxon>Magnoliopsida</taxon>
        <taxon>eudicotyledons</taxon>
        <taxon>Gunneridae</taxon>
        <taxon>Pentapetalae</taxon>
        <taxon>asterids</taxon>
        <taxon>Ericales</taxon>
        <taxon>Ericaceae</taxon>
        <taxon>Ericoideae</taxon>
        <taxon>Rhodoreae</taxon>
        <taxon>Rhododendron</taxon>
    </lineage>
</organism>
<dbReference type="Proteomes" id="UP000626092">
    <property type="component" value="Unassembled WGS sequence"/>
</dbReference>
<dbReference type="OrthoDB" id="1689935at2759"/>
<protein>
    <submittedName>
        <fullName evidence="1">Uncharacterized protein</fullName>
    </submittedName>
</protein>
<comment type="caution">
    <text evidence="1">The sequence shown here is derived from an EMBL/GenBank/DDBJ whole genome shotgun (WGS) entry which is preliminary data.</text>
</comment>
<gene>
    <name evidence="1" type="ORF">RHSIM_Rhsim12G0082900</name>
</gene>
<dbReference type="EMBL" id="WJXA01000012">
    <property type="protein sequence ID" value="KAF7125070.1"/>
    <property type="molecule type" value="Genomic_DNA"/>
</dbReference>
<evidence type="ECO:0000313" key="1">
    <source>
        <dbReference type="EMBL" id="KAF7125070.1"/>
    </source>
</evidence>
<proteinExistence type="predicted"/>
<name>A0A834G8M5_RHOSS</name>
<sequence>MAGEFVDLDNFTNSSFASSNTVMDGEFVSKTHFDLNEFPLEASMEEVLVESKAINAAWDEYPLDDSEVIEDYEDQNSTENAFEPFVGHVFLVKRKHSSSTKTMPLDMKLESVCYNKHKVLWDDCYQILLAYLSPRWCREALLSGKEAKMPMLNDPNLEAMENIEIEDNANDGIDTDCFVDCPPISKTKGRPKQKRMKGGKELGKRKKHCGLCKRAGHNISTYPEKENATFSNGANKRKKMTSTTVELNPVFCLKY</sequence>
<reference evidence="1" key="1">
    <citation type="submission" date="2019-11" db="EMBL/GenBank/DDBJ databases">
        <authorList>
            <person name="Liu Y."/>
            <person name="Hou J."/>
            <person name="Li T.-Q."/>
            <person name="Guan C.-H."/>
            <person name="Wu X."/>
            <person name="Wu H.-Z."/>
            <person name="Ling F."/>
            <person name="Zhang R."/>
            <person name="Shi X.-G."/>
            <person name="Ren J.-P."/>
            <person name="Chen E.-F."/>
            <person name="Sun J.-M."/>
        </authorList>
    </citation>
    <scope>NUCLEOTIDE SEQUENCE</scope>
    <source>
        <strain evidence="1">Adult_tree_wgs_1</strain>
        <tissue evidence="1">Leaves</tissue>
    </source>
</reference>